<sequence>MLPRDGEWTEVRWRKLNSNRVEIEGETSYFVTNIPYGVTKPEFWKIFSRFGGLSDVYFGGNKGANGKYFGFNRFLGVEDTKDLESSLNGTKCRNNTLEINIAKHDRKIPVRIQQVKKVKVGGSRLAGNGRVAGNGQVDNRSYAHVAAGLSTKPGGDNTHSIQHPICLKSDQNMIRWIKDYCLIGEAKTLHHLAHMPALISIHSEHRPSVKYVGGMLALISFDTYVNARRFLEGENNWKDIFKWLKWGDTVEEKFERVASVRIVGLPLQLWNEENYIAILAKFGKLVVPFDNIQERMDL</sequence>
<evidence type="ECO:0000313" key="2">
    <source>
        <dbReference type="Proteomes" id="UP001055811"/>
    </source>
</evidence>
<proteinExistence type="predicted"/>
<evidence type="ECO:0000313" key="1">
    <source>
        <dbReference type="EMBL" id="KAI3790507.1"/>
    </source>
</evidence>
<dbReference type="Proteomes" id="UP001055811">
    <property type="component" value="Linkage Group LG01"/>
</dbReference>
<protein>
    <submittedName>
        <fullName evidence="1">Uncharacterized protein</fullName>
    </submittedName>
</protein>
<reference evidence="2" key="1">
    <citation type="journal article" date="2022" name="Mol. Ecol. Resour.">
        <title>The genomes of chicory, endive, great burdock and yacon provide insights into Asteraceae palaeo-polyploidization history and plant inulin production.</title>
        <authorList>
            <person name="Fan W."/>
            <person name="Wang S."/>
            <person name="Wang H."/>
            <person name="Wang A."/>
            <person name="Jiang F."/>
            <person name="Liu H."/>
            <person name="Zhao H."/>
            <person name="Xu D."/>
            <person name="Zhang Y."/>
        </authorList>
    </citation>
    <scope>NUCLEOTIDE SEQUENCE [LARGE SCALE GENOMIC DNA]</scope>
    <source>
        <strain evidence="2">cv. Punajuju</strain>
    </source>
</reference>
<organism evidence="1 2">
    <name type="scientific">Cichorium intybus</name>
    <name type="common">Chicory</name>
    <dbReference type="NCBI Taxonomy" id="13427"/>
    <lineage>
        <taxon>Eukaryota</taxon>
        <taxon>Viridiplantae</taxon>
        <taxon>Streptophyta</taxon>
        <taxon>Embryophyta</taxon>
        <taxon>Tracheophyta</taxon>
        <taxon>Spermatophyta</taxon>
        <taxon>Magnoliopsida</taxon>
        <taxon>eudicotyledons</taxon>
        <taxon>Gunneridae</taxon>
        <taxon>Pentapetalae</taxon>
        <taxon>asterids</taxon>
        <taxon>campanulids</taxon>
        <taxon>Asterales</taxon>
        <taxon>Asteraceae</taxon>
        <taxon>Cichorioideae</taxon>
        <taxon>Cichorieae</taxon>
        <taxon>Cichoriinae</taxon>
        <taxon>Cichorium</taxon>
    </lineage>
</organism>
<reference evidence="1 2" key="2">
    <citation type="journal article" date="2022" name="Mol. Ecol. Resour.">
        <title>The genomes of chicory, endive, great burdock and yacon provide insights into Asteraceae paleo-polyploidization history and plant inulin production.</title>
        <authorList>
            <person name="Fan W."/>
            <person name="Wang S."/>
            <person name="Wang H."/>
            <person name="Wang A."/>
            <person name="Jiang F."/>
            <person name="Liu H."/>
            <person name="Zhao H."/>
            <person name="Xu D."/>
            <person name="Zhang Y."/>
        </authorList>
    </citation>
    <scope>NUCLEOTIDE SEQUENCE [LARGE SCALE GENOMIC DNA]</scope>
    <source>
        <strain evidence="2">cv. Punajuju</strain>
        <tissue evidence="1">Leaves</tissue>
    </source>
</reference>
<keyword evidence="2" id="KW-1185">Reference proteome</keyword>
<name>A0ACB9H433_CICIN</name>
<comment type="caution">
    <text evidence="1">The sequence shown here is derived from an EMBL/GenBank/DDBJ whole genome shotgun (WGS) entry which is preliminary data.</text>
</comment>
<gene>
    <name evidence="1" type="ORF">L2E82_03598</name>
</gene>
<dbReference type="EMBL" id="CM042009">
    <property type="protein sequence ID" value="KAI3790507.1"/>
    <property type="molecule type" value="Genomic_DNA"/>
</dbReference>
<accession>A0ACB9H433</accession>